<dbReference type="PRINTS" id="PR01100">
    <property type="entry name" value="SHIKIMTKNASE"/>
</dbReference>
<feature type="binding site" evidence="11">
    <location>
        <position position="90"/>
    </location>
    <ligand>
        <name>substrate</name>
    </ligand>
</feature>
<dbReference type="InterPro" id="IPR000623">
    <property type="entry name" value="Shikimate_kinase/TSH1"/>
</dbReference>
<dbReference type="AlphaFoldDB" id="A0A367VCN7"/>
<dbReference type="Proteomes" id="UP000253061">
    <property type="component" value="Unassembled WGS sequence"/>
</dbReference>
<keyword evidence="11" id="KW-0479">Metal-binding</keyword>
<keyword evidence="7 11" id="KW-0418">Kinase</keyword>
<evidence type="ECO:0000256" key="10">
    <source>
        <dbReference type="ARBA" id="ARBA00048567"/>
    </source>
</evidence>
<accession>A0A367VCN7</accession>
<keyword evidence="5 11" id="KW-0808">Transferase</keyword>
<keyword evidence="11" id="KW-0460">Magnesium</keyword>
<dbReference type="CDD" id="cd00464">
    <property type="entry name" value="SK"/>
    <property type="match status" value="1"/>
</dbReference>
<dbReference type="NCBIfam" id="NF010552">
    <property type="entry name" value="PRK13946.1"/>
    <property type="match status" value="1"/>
</dbReference>
<feature type="binding site" evidence="11">
    <location>
        <position position="66"/>
    </location>
    <ligand>
        <name>substrate</name>
    </ligand>
</feature>
<comment type="caution">
    <text evidence="12">The sequence shown here is derived from an EMBL/GenBank/DDBJ whole genome shotgun (WGS) entry which is preliminary data.</text>
</comment>
<dbReference type="InterPro" id="IPR031322">
    <property type="entry name" value="Shikimate/glucono_kinase"/>
</dbReference>
<evidence type="ECO:0000256" key="9">
    <source>
        <dbReference type="ARBA" id="ARBA00023141"/>
    </source>
</evidence>
<dbReference type="GO" id="GO:0004765">
    <property type="term" value="F:shikimate kinase activity"/>
    <property type="evidence" value="ECO:0007669"/>
    <property type="project" value="UniProtKB-UniRule"/>
</dbReference>
<comment type="cofactor">
    <cofactor evidence="11">
        <name>Mg(2+)</name>
        <dbReference type="ChEBI" id="CHEBI:18420"/>
    </cofactor>
    <text evidence="11">Binds 1 Mg(2+) ion per subunit.</text>
</comment>
<evidence type="ECO:0000256" key="11">
    <source>
        <dbReference type="HAMAP-Rule" id="MF_00109"/>
    </source>
</evidence>
<evidence type="ECO:0000256" key="4">
    <source>
        <dbReference type="ARBA" id="ARBA00022605"/>
    </source>
</evidence>
<evidence type="ECO:0000256" key="1">
    <source>
        <dbReference type="ARBA" id="ARBA00004842"/>
    </source>
</evidence>
<keyword evidence="6 11" id="KW-0547">Nucleotide-binding</keyword>
<dbReference type="GO" id="GO:0005829">
    <property type="term" value="C:cytosol"/>
    <property type="evidence" value="ECO:0007669"/>
    <property type="project" value="TreeGrafter"/>
</dbReference>
<dbReference type="InterPro" id="IPR023000">
    <property type="entry name" value="Shikimate_kinase_CS"/>
</dbReference>
<comment type="pathway">
    <text evidence="1 11">Metabolic intermediate biosynthesis; chorismate biosynthesis; chorismate from D-erythrose 4-phosphate and phosphoenolpyruvate: step 5/7.</text>
</comment>
<dbReference type="GO" id="GO:0005524">
    <property type="term" value="F:ATP binding"/>
    <property type="evidence" value="ECO:0007669"/>
    <property type="project" value="UniProtKB-UniRule"/>
</dbReference>
<dbReference type="UniPathway" id="UPA00053">
    <property type="reaction ID" value="UER00088"/>
</dbReference>
<reference evidence="12 13" key="1">
    <citation type="submission" date="2014-07" db="EMBL/GenBank/DDBJ databases">
        <title>Draft genome sequence of Thalassospira profundimaris R8-17.</title>
        <authorList>
            <person name="Lai Q."/>
            <person name="Shao Z."/>
        </authorList>
    </citation>
    <scope>NUCLEOTIDE SEQUENCE [LARGE SCALE GENOMIC DNA]</scope>
    <source>
        <strain evidence="12 13">R8-17</strain>
    </source>
</reference>
<dbReference type="HAMAP" id="MF_00109">
    <property type="entry name" value="Shikimate_kinase"/>
    <property type="match status" value="1"/>
</dbReference>
<sequence>MIEPQDCKPNMDSNIAESGLHEDVIAKIRDGLKGRTLVFIGLMGAGKSCIGRMVAKELNLDFVDADREIEEAAGCSIADIFKLYGEEAFRDGEERVIARLLDGEQIVLATGGGAFIRERTRELILEKSVSVWLRADLDLLMHRTSGRTHRPLLNNGDPKQVLAELIDTRYPVYAGADIIFDCDESSKEATRDAVLELLAKSFDDDGQLIKTGT</sequence>
<feature type="binding site" evidence="11">
    <location>
        <begin position="44"/>
        <end position="49"/>
    </location>
    <ligand>
        <name>ATP</name>
        <dbReference type="ChEBI" id="CHEBI:30616"/>
    </ligand>
</feature>
<evidence type="ECO:0000313" key="12">
    <source>
        <dbReference type="EMBL" id="RCK22241.1"/>
    </source>
</evidence>
<organism evidence="12 13">
    <name type="scientific">Thalassospira profundimaris</name>
    <dbReference type="NCBI Taxonomy" id="502049"/>
    <lineage>
        <taxon>Bacteria</taxon>
        <taxon>Pseudomonadati</taxon>
        <taxon>Pseudomonadota</taxon>
        <taxon>Alphaproteobacteria</taxon>
        <taxon>Rhodospirillales</taxon>
        <taxon>Thalassospiraceae</taxon>
        <taxon>Thalassospira</taxon>
    </lineage>
</organism>
<keyword evidence="8 11" id="KW-0067">ATP-binding</keyword>
<evidence type="ECO:0000256" key="3">
    <source>
        <dbReference type="ARBA" id="ARBA00012154"/>
    </source>
</evidence>
<keyword evidence="4 11" id="KW-0028">Amino-acid biosynthesis</keyword>
<feature type="binding site" evidence="11">
    <location>
        <position position="112"/>
    </location>
    <ligand>
        <name>substrate</name>
    </ligand>
</feature>
<comment type="subunit">
    <text evidence="11">Monomer.</text>
</comment>
<gene>
    <name evidence="11" type="primary">aroK</name>
    <name evidence="12" type="ORF">TH6_11270</name>
</gene>
<evidence type="ECO:0000256" key="7">
    <source>
        <dbReference type="ARBA" id="ARBA00022777"/>
    </source>
</evidence>
<dbReference type="GO" id="GO:0000287">
    <property type="term" value="F:magnesium ion binding"/>
    <property type="evidence" value="ECO:0007669"/>
    <property type="project" value="UniProtKB-UniRule"/>
</dbReference>
<feature type="binding site" evidence="11">
    <location>
        <position position="48"/>
    </location>
    <ligand>
        <name>Mg(2+)</name>
        <dbReference type="ChEBI" id="CHEBI:18420"/>
    </ligand>
</feature>
<evidence type="ECO:0000256" key="5">
    <source>
        <dbReference type="ARBA" id="ARBA00022679"/>
    </source>
</evidence>
<dbReference type="GO" id="GO:0009073">
    <property type="term" value="P:aromatic amino acid family biosynthetic process"/>
    <property type="evidence" value="ECO:0007669"/>
    <property type="project" value="UniProtKB-KW"/>
</dbReference>
<evidence type="ECO:0000256" key="2">
    <source>
        <dbReference type="ARBA" id="ARBA00006997"/>
    </source>
</evidence>
<dbReference type="Pfam" id="PF01202">
    <property type="entry name" value="SKI"/>
    <property type="match status" value="1"/>
</dbReference>
<dbReference type="PROSITE" id="PS01128">
    <property type="entry name" value="SHIKIMATE_KINASE"/>
    <property type="match status" value="1"/>
</dbReference>
<dbReference type="Gene3D" id="3.40.50.300">
    <property type="entry name" value="P-loop containing nucleotide triphosphate hydrolases"/>
    <property type="match status" value="1"/>
</dbReference>
<dbReference type="GO" id="GO:0008652">
    <property type="term" value="P:amino acid biosynthetic process"/>
    <property type="evidence" value="ECO:0007669"/>
    <property type="project" value="UniProtKB-KW"/>
</dbReference>
<evidence type="ECO:0000256" key="6">
    <source>
        <dbReference type="ARBA" id="ARBA00022741"/>
    </source>
</evidence>
<protein>
    <recommendedName>
        <fullName evidence="3 11">Shikimate kinase</fullName>
        <shortName evidence="11">SK</shortName>
        <ecNumber evidence="3 11">2.7.1.71</ecNumber>
    </recommendedName>
</protein>
<keyword evidence="11" id="KW-0963">Cytoplasm</keyword>
<dbReference type="PANTHER" id="PTHR21087:SF16">
    <property type="entry name" value="SHIKIMATE KINASE 1, CHLOROPLASTIC"/>
    <property type="match status" value="1"/>
</dbReference>
<comment type="subcellular location">
    <subcellularLocation>
        <location evidence="11">Cytoplasm</location>
    </subcellularLocation>
</comment>
<feature type="binding site" evidence="11">
    <location>
        <position position="169"/>
    </location>
    <ligand>
        <name>substrate</name>
    </ligand>
</feature>
<comment type="function">
    <text evidence="11">Catalyzes the specific phosphorylation of the 3-hydroxyl group of shikimic acid using ATP as a cosubstrate.</text>
</comment>
<dbReference type="InterPro" id="IPR027417">
    <property type="entry name" value="P-loop_NTPase"/>
</dbReference>
<dbReference type="GO" id="GO:0009423">
    <property type="term" value="P:chorismate biosynthetic process"/>
    <property type="evidence" value="ECO:0007669"/>
    <property type="project" value="UniProtKB-UniRule"/>
</dbReference>
<comment type="catalytic activity">
    <reaction evidence="10 11">
        <text>shikimate + ATP = 3-phosphoshikimate + ADP + H(+)</text>
        <dbReference type="Rhea" id="RHEA:13121"/>
        <dbReference type="ChEBI" id="CHEBI:15378"/>
        <dbReference type="ChEBI" id="CHEBI:30616"/>
        <dbReference type="ChEBI" id="CHEBI:36208"/>
        <dbReference type="ChEBI" id="CHEBI:145989"/>
        <dbReference type="ChEBI" id="CHEBI:456216"/>
        <dbReference type="EC" id="2.7.1.71"/>
    </reaction>
</comment>
<evidence type="ECO:0000313" key="13">
    <source>
        <dbReference type="Proteomes" id="UP000253061"/>
    </source>
</evidence>
<comment type="similarity">
    <text evidence="2 11">Belongs to the shikimate kinase family.</text>
</comment>
<dbReference type="SUPFAM" id="SSF52540">
    <property type="entry name" value="P-loop containing nucleoside triphosphate hydrolases"/>
    <property type="match status" value="1"/>
</dbReference>
<comment type="caution">
    <text evidence="11">Lacks conserved residue(s) required for the propagation of feature annotation.</text>
</comment>
<dbReference type="PANTHER" id="PTHR21087">
    <property type="entry name" value="SHIKIMATE KINASE"/>
    <property type="match status" value="1"/>
</dbReference>
<feature type="binding site" evidence="11">
    <location>
        <position position="150"/>
    </location>
    <ligand>
        <name>ATP</name>
        <dbReference type="ChEBI" id="CHEBI:30616"/>
    </ligand>
</feature>
<dbReference type="EMBL" id="JPWB01000004">
    <property type="protein sequence ID" value="RCK22241.1"/>
    <property type="molecule type" value="Genomic_DNA"/>
</dbReference>
<name>A0A367VCN7_9PROT</name>
<keyword evidence="9 11" id="KW-0057">Aromatic amino acid biosynthesis</keyword>
<dbReference type="EC" id="2.7.1.71" evidence="3 11"/>
<proteinExistence type="inferred from homology"/>
<evidence type="ECO:0000256" key="8">
    <source>
        <dbReference type="ARBA" id="ARBA00022840"/>
    </source>
</evidence>